<dbReference type="OrthoDB" id="2552052at2759"/>
<keyword evidence="1" id="KW-0732">Signal</keyword>
<feature type="signal peptide" evidence="1">
    <location>
        <begin position="1"/>
        <end position="20"/>
    </location>
</feature>
<reference evidence="2 3" key="1">
    <citation type="submission" date="2018-03" db="EMBL/GenBank/DDBJ databases">
        <authorList>
            <person name="Guldener U."/>
        </authorList>
    </citation>
    <scope>NUCLEOTIDE SEQUENCE [LARGE SCALE GENOMIC DNA]</scope>
    <source>
        <strain evidence="2 3">NBRC100155</strain>
    </source>
</reference>
<evidence type="ECO:0000313" key="2">
    <source>
        <dbReference type="EMBL" id="SPO20539.1"/>
    </source>
</evidence>
<protein>
    <submittedName>
        <fullName evidence="2">Uncharacterized protein</fullName>
    </submittedName>
</protein>
<organism evidence="2 3">
    <name type="scientific">Ustilago trichophora</name>
    <dbReference type="NCBI Taxonomy" id="86804"/>
    <lineage>
        <taxon>Eukaryota</taxon>
        <taxon>Fungi</taxon>
        <taxon>Dikarya</taxon>
        <taxon>Basidiomycota</taxon>
        <taxon>Ustilaginomycotina</taxon>
        <taxon>Ustilaginomycetes</taxon>
        <taxon>Ustilaginales</taxon>
        <taxon>Ustilaginaceae</taxon>
        <taxon>Ustilago</taxon>
    </lineage>
</organism>
<accession>A0A5C3DU65</accession>
<evidence type="ECO:0000256" key="1">
    <source>
        <dbReference type="SAM" id="SignalP"/>
    </source>
</evidence>
<proteinExistence type="predicted"/>
<dbReference type="AlphaFoldDB" id="A0A5C3DU65"/>
<feature type="chain" id="PRO_5022922263" evidence="1">
    <location>
        <begin position="21"/>
        <end position="136"/>
    </location>
</feature>
<dbReference type="Proteomes" id="UP000324022">
    <property type="component" value="Unassembled WGS sequence"/>
</dbReference>
<gene>
    <name evidence="2" type="ORF">UTRI_00015</name>
</gene>
<dbReference type="EMBL" id="OOIN01000002">
    <property type="protein sequence ID" value="SPO20539.1"/>
    <property type="molecule type" value="Genomic_DNA"/>
</dbReference>
<name>A0A5C3DU65_9BASI</name>
<keyword evidence="3" id="KW-1185">Reference proteome</keyword>
<evidence type="ECO:0000313" key="3">
    <source>
        <dbReference type="Proteomes" id="UP000324022"/>
    </source>
</evidence>
<sequence>MKVLAIISLAALCTSCVVQAQPVPHVHRAGKAHRDLARGGYQAVTKFENKINIGLAVSAAVTAAIALGTAGIVFTQHLACKAVAKQEESMQQSWDELHTDGFVPKGDSMRPASFNCNEQERRFKPLISYTNAYKYY</sequence>